<dbReference type="AlphaFoldDB" id="A0A9W8LLP3"/>
<protein>
    <recommendedName>
        <fullName evidence="3">HMG box domain-containing protein</fullName>
    </recommendedName>
</protein>
<feature type="compositionally biased region" description="Pro residues" evidence="2">
    <location>
        <begin position="241"/>
        <end position="253"/>
    </location>
</feature>
<dbReference type="OrthoDB" id="6247875at2759"/>
<feature type="compositionally biased region" description="Low complexity" evidence="2">
    <location>
        <begin position="262"/>
        <end position="273"/>
    </location>
</feature>
<dbReference type="PROSITE" id="PS50118">
    <property type="entry name" value="HMG_BOX_2"/>
    <property type="match status" value="1"/>
</dbReference>
<keyword evidence="1" id="KW-0539">Nucleus</keyword>
<dbReference type="InterPro" id="IPR036910">
    <property type="entry name" value="HMG_box_dom_sf"/>
</dbReference>
<evidence type="ECO:0000313" key="5">
    <source>
        <dbReference type="Proteomes" id="UP001140217"/>
    </source>
</evidence>
<reference evidence="4" key="1">
    <citation type="submission" date="2022-07" db="EMBL/GenBank/DDBJ databases">
        <title>Phylogenomic reconstructions and comparative analyses of Kickxellomycotina fungi.</title>
        <authorList>
            <person name="Reynolds N.K."/>
            <person name="Stajich J.E."/>
            <person name="Barry K."/>
            <person name="Grigoriev I.V."/>
            <person name="Crous P."/>
            <person name="Smith M.E."/>
        </authorList>
    </citation>
    <scope>NUCLEOTIDE SEQUENCE</scope>
    <source>
        <strain evidence="4">NBRC 105414</strain>
    </source>
</reference>
<feature type="compositionally biased region" description="Low complexity" evidence="2">
    <location>
        <begin position="13"/>
        <end position="36"/>
    </location>
</feature>
<keyword evidence="5" id="KW-1185">Reference proteome</keyword>
<sequence length="303" mass="33659">MMSRCCIDSITNPAPISSGYSSSASSPPLPSLGSTPTVSAVPTILAPLLPQAPDSPQRLPQLHPEAAAARQPPPPAQPTSQILGATGGVAFAYSMNEELSRQPVGQLYSSDGKLYIEYVADTNVVFLPVGMPVERAVRQVTRVQQQRRRKGSGRSAAHEWAKPHNAFIRYRSWRLEEIKRMYPNANQVDLSRIAAEHWRNEDPRIKDHFQTEYKRELEAYHGKQKIQNMAAEHCARTQPAMYPPQPQPQPPAAPGFYHPHLHSQSHSPAQSPQELPAHPDLKRRRSSSAPHGAKPNSVRRLLE</sequence>
<feature type="DNA-binding region" description="HMG box" evidence="1">
    <location>
        <begin position="160"/>
        <end position="228"/>
    </location>
</feature>
<evidence type="ECO:0000256" key="2">
    <source>
        <dbReference type="SAM" id="MobiDB-lite"/>
    </source>
</evidence>
<evidence type="ECO:0000256" key="1">
    <source>
        <dbReference type="PROSITE-ProRule" id="PRU00267"/>
    </source>
</evidence>
<dbReference type="GO" id="GO:0003677">
    <property type="term" value="F:DNA binding"/>
    <property type="evidence" value="ECO:0007669"/>
    <property type="project" value="UniProtKB-UniRule"/>
</dbReference>
<organism evidence="4 5">
    <name type="scientific">Coemansia javaensis</name>
    <dbReference type="NCBI Taxonomy" id="2761396"/>
    <lineage>
        <taxon>Eukaryota</taxon>
        <taxon>Fungi</taxon>
        <taxon>Fungi incertae sedis</taxon>
        <taxon>Zoopagomycota</taxon>
        <taxon>Kickxellomycotina</taxon>
        <taxon>Kickxellomycetes</taxon>
        <taxon>Kickxellales</taxon>
        <taxon>Kickxellaceae</taxon>
        <taxon>Coemansia</taxon>
    </lineage>
</organism>
<evidence type="ECO:0000259" key="3">
    <source>
        <dbReference type="PROSITE" id="PS50118"/>
    </source>
</evidence>
<dbReference type="Proteomes" id="UP001140217">
    <property type="component" value="Unassembled WGS sequence"/>
</dbReference>
<accession>A0A9W8LLP3</accession>
<feature type="domain" description="HMG box" evidence="3">
    <location>
        <begin position="160"/>
        <end position="228"/>
    </location>
</feature>
<dbReference type="SMART" id="SM00398">
    <property type="entry name" value="HMG"/>
    <property type="match status" value="1"/>
</dbReference>
<dbReference type="InterPro" id="IPR009071">
    <property type="entry name" value="HMG_box_dom"/>
</dbReference>
<dbReference type="GO" id="GO:0005634">
    <property type="term" value="C:nucleus"/>
    <property type="evidence" value="ECO:0007669"/>
    <property type="project" value="UniProtKB-UniRule"/>
</dbReference>
<feature type="region of interest" description="Disordered" evidence="2">
    <location>
        <begin position="11"/>
        <end position="36"/>
    </location>
</feature>
<proteinExistence type="predicted"/>
<comment type="caution">
    <text evidence="4">The sequence shown here is derived from an EMBL/GenBank/DDBJ whole genome shotgun (WGS) entry which is preliminary data.</text>
</comment>
<feature type="region of interest" description="Disordered" evidence="2">
    <location>
        <begin position="239"/>
        <end position="303"/>
    </location>
</feature>
<evidence type="ECO:0000313" key="4">
    <source>
        <dbReference type="EMBL" id="KAJ2784036.1"/>
    </source>
</evidence>
<keyword evidence="1" id="KW-0238">DNA-binding</keyword>
<dbReference type="EMBL" id="JANBUL010000034">
    <property type="protein sequence ID" value="KAJ2784036.1"/>
    <property type="molecule type" value="Genomic_DNA"/>
</dbReference>
<dbReference type="Gene3D" id="1.10.30.10">
    <property type="entry name" value="High mobility group box domain"/>
    <property type="match status" value="1"/>
</dbReference>
<dbReference type="Pfam" id="PF00505">
    <property type="entry name" value="HMG_box"/>
    <property type="match status" value="1"/>
</dbReference>
<name>A0A9W8LLP3_9FUNG</name>
<dbReference type="SUPFAM" id="SSF47095">
    <property type="entry name" value="HMG-box"/>
    <property type="match status" value="1"/>
</dbReference>
<gene>
    <name evidence="4" type="ORF">H4R18_001349</name>
</gene>